<evidence type="ECO:0000313" key="3">
    <source>
        <dbReference type="Proteomes" id="UP000483018"/>
    </source>
</evidence>
<sequence>MKEENQEPTDVSEDQSNDELDVSKLLEMAKLFSALMANDKEEDEVNSKDENKDEVKVNQDTETNAKSEPNNIFQLLEMAKLFSKLMGNNTVQNSPSQIPGTAPIVYPSSAILFDETLHTPQMKVIKAAIPYLKLHHQRVLGVFVKFLEFKKAVDLYKHNNSPLSIKSLEENPNWKIDMLNSIRPHCTEEKQCMVDMVMKVIDIEELMKKMHSLKYTQADNPQANIQQSNQRQALIQALSPMLNEKQKQMLDLLTTFMGPA</sequence>
<feature type="region of interest" description="Disordered" evidence="1">
    <location>
        <begin position="1"/>
        <end position="22"/>
    </location>
</feature>
<name>A0A7C8LL97_9FIRM</name>
<proteinExistence type="predicted"/>
<dbReference type="EMBL" id="WSLF01000003">
    <property type="protein sequence ID" value="KAE9635427.1"/>
    <property type="molecule type" value="Genomic_DNA"/>
</dbReference>
<dbReference type="OrthoDB" id="2063172at2"/>
<accession>A0A7C8LL97</accession>
<reference evidence="2 3" key="1">
    <citation type="submission" date="2019-12" db="EMBL/GenBank/DDBJ databases">
        <title>Defluviitalea raffinosedens, isolated from a biogas fermenter, genome sequencing and characterization.</title>
        <authorList>
            <person name="Rettenmaier R."/>
            <person name="Schneider M."/>
            <person name="Neuhaus K."/>
            <person name="Liebl W."/>
            <person name="Zverlov V."/>
        </authorList>
    </citation>
    <scope>NUCLEOTIDE SEQUENCE [LARGE SCALE GENOMIC DNA]</scope>
    <source>
        <strain evidence="2 3">249c-K6</strain>
    </source>
</reference>
<feature type="region of interest" description="Disordered" evidence="1">
    <location>
        <begin position="37"/>
        <end position="68"/>
    </location>
</feature>
<organism evidence="2 3">
    <name type="scientific">Defluviitalea raffinosedens</name>
    <dbReference type="NCBI Taxonomy" id="1450156"/>
    <lineage>
        <taxon>Bacteria</taxon>
        <taxon>Bacillati</taxon>
        <taxon>Bacillota</taxon>
        <taxon>Clostridia</taxon>
        <taxon>Lachnospirales</taxon>
        <taxon>Defluviitaleaceae</taxon>
        <taxon>Defluviitalea</taxon>
    </lineage>
</organism>
<keyword evidence="3" id="KW-1185">Reference proteome</keyword>
<feature type="compositionally biased region" description="Acidic residues" evidence="1">
    <location>
        <begin position="1"/>
        <end position="20"/>
    </location>
</feature>
<feature type="compositionally biased region" description="Basic and acidic residues" evidence="1">
    <location>
        <begin position="45"/>
        <end position="65"/>
    </location>
</feature>
<dbReference type="AlphaFoldDB" id="A0A7C8LL97"/>
<dbReference type="RefSeq" id="WP_158739675.1">
    <property type="nucleotide sequence ID" value="NZ_JAFBEP010000001.1"/>
</dbReference>
<protein>
    <submittedName>
        <fullName evidence="2">Uncharacterized protein</fullName>
    </submittedName>
</protein>
<comment type="caution">
    <text evidence="2">The sequence shown here is derived from an EMBL/GenBank/DDBJ whole genome shotgun (WGS) entry which is preliminary data.</text>
</comment>
<gene>
    <name evidence="2" type="ORF">GND95_04575</name>
</gene>
<dbReference type="Proteomes" id="UP000483018">
    <property type="component" value="Unassembled WGS sequence"/>
</dbReference>
<evidence type="ECO:0000313" key="2">
    <source>
        <dbReference type="EMBL" id="KAE9635427.1"/>
    </source>
</evidence>
<evidence type="ECO:0000256" key="1">
    <source>
        <dbReference type="SAM" id="MobiDB-lite"/>
    </source>
</evidence>